<dbReference type="OrthoDB" id="17533at10239"/>
<feature type="domain" description="Icosahedral viral capsid protein S" evidence="7">
    <location>
        <begin position="70"/>
        <end position="241"/>
    </location>
</feature>
<comment type="similarity">
    <text evidence="2">Belongs to the icosahedral plant coat protein family.</text>
</comment>
<evidence type="ECO:0000259" key="7">
    <source>
        <dbReference type="Pfam" id="PF00729"/>
    </source>
</evidence>
<dbReference type="GO" id="GO:0039617">
    <property type="term" value="C:T=3 icosahedral viral capsid"/>
    <property type="evidence" value="ECO:0007669"/>
    <property type="project" value="UniProtKB-KW"/>
</dbReference>
<gene>
    <name evidence="8" type="primary">P37</name>
</gene>
<evidence type="ECO:0000256" key="4">
    <source>
        <dbReference type="ARBA" id="ARBA00022561"/>
    </source>
</evidence>
<dbReference type="InterPro" id="IPR029053">
    <property type="entry name" value="Viral_coat"/>
</dbReference>
<dbReference type="GeneID" id="16488717"/>
<name>C7E3L5_9TOMB</name>
<organism evidence="8 9">
    <name type="scientific">Calibrachoa mottle virus</name>
    <dbReference type="NCBI Taxonomy" id="204928"/>
    <lineage>
        <taxon>Viruses</taxon>
        <taxon>Riboviria</taxon>
        <taxon>Orthornavirae</taxon>
        <taxon>Kitrinoviricota</taxon>
        <taxon>Tolucaviricetes</taxon>
        <taxon>Tolivirales</taxon>
        <taxon>Tombusviridae</taxon>
        <taxon>Procedovirinae</taxon>
        <taxon>Alphacarmovirus</taxon>
        <taxon>Alphacarmovirus calibrachoae</taxon>
    </lineage>
</organism>
<dbReference type="Gene3D" id="2.60.120.20">
    <property type="match status" value="1"/>
</dbReference>
<dbReference type="Pfam" id="PF00729">
    <property type="entry name" value="Viral_coat"/>
    <property type="match status" value="1"/>
</dbReference>
<proteinExistence type="inferred from homology"/>
<dbReference type="KEGG" id="vg:16488717"/>
<keyword evidence="5" id="KW-0946">Virion</keyword>
<evidence type="ECO:0000256" key="1">
    <source>
        <dbReference type="ARBA" id="ARBA00004328"/>
    </source>
</evidence>
<reference evidence="8 9" key="1">
    <citation type="journal article" date="2010" name="Virus Res.">
        <title>Complete nucleotide sequence and genome organization of Calibrachoa mottle virus (CbMV)--a new species in the genus Carmovirus of the family Tombusviridae.</title>
        <authorList>
            <person name="Gulati-Sakhuja A."/>
            <person name="Liu H.-Y."/>
        </authorList>
    </citation>
    <scope>NUCLEOTIDE SEQUENCE [LARGE SCALE GENOMIC DNA]</scope>
    <source>
        <strain evidence="8">California</strain>
    </source>
</reference>
<keyword evidence="6" id="KW-1142">T=3 icosahedral capsid protein</keyword>
<dbReference type="PROSITE" id="PS00555">
    <property type="entry name" value="ICOSAH_VIR_COAT_S"/>
    <property type="match status" value="1"/>
</dbReference>
<evidence type="ECO:0000256" key="6">
    <source>
        <dbReference type="ARBA" id="ARBA00023060"/>
    </source>
</evidence>
<evidence type="ECO:0000256" key="5">
    <source>
        <dbReference type="ARBA" id="ARBA00022844"/>
    </source>
</evidence>
<evidence type="ECO:0000256" key="2">
    <source>
        <dbReference type="ARBA" id="ARBA00007446"/>
    </source>
</evidence>
<dbReference type="Proteomes" id="UP000201334">
    <property type="component" value="Segment"/>
</dbReference>
<evidence type="ECO:0000313" key="9">
    <source>
        <dbReference type="Proteomes" id="UP000201334"/>
    </source>
</evidence>
<comment type="subcellular location">
    <subcellularLocation>
        <location evidence="1">Virion</location>
    </subcellularLocation>
</comment>
<dbReference type="Gene3D" id="2.60.40.1780">
    <property type="entry name" value="Carmovirus coat protein"/>
    <property type="match status" value="1"/>
</dbReference>
<evidence type="ECO:0000256" key="3">
    <source>
        <dbReference type="ARBA" id="ARBA00018091"/>
    </source>
</evidence>
<dbReference type="EMBL" id="GQ244431">
    <property type="protein sequence ID" value="ACT36598.1"/>
    <property type="molecule type" value="Genomic_RNA"/>
</dbReference>
<dbReference type="RefSeq" id="YP_008378655.1">
    <property type="nucleotide sequence ID" value="NC_021926.1"/>
</dbReference>
<keyword evidence="4 8" id="KW-0167">Capsid protein</keyword>
<protein>
    <recommendedName>
        <fullName evidence="3">Capsid protein</fullName>
    </recommendedName>
</protein>
<accession>C7E3L5</accession>
<sequence length="342" mass="37182">MDNYKNSPVITTLANKGVPWAIKFKTKTWQALTPNQKKLAREALGMNLTATVIIPKRARGSPAVAKPNRLGPGTAGKTSTCTGSELLLTLPKQTGYTPLTKSWILNPGQYSPFRRASLMSSMYNKYMFTNIKVRWTTTASFESSGRIVLAYNSDSSDPVPTKAGIVEFKTRAENVVTTSFILDIPGDGKYRYCRDSTSNDPKLVDFGRLIVMHYGAAESDSAYLGEVLVDYTVVFSEPIPTGSITQQGEQLVSDGPGYAFVTVQPTTFRLTIYGEGKWLVVWQSSTATPDVNIKGDGAKAHITSSADSKTVIAVVTAELEGAYLESTTLAAVSGLKWYVSRL</sequence>
<dbReference type="GO" id="GO:0005198">
    <property type="term" value="F:structural molecule activity"/>
    <property type="evidence" value="ECO:0007669"/>
    <property type="project" value="InterPro"/>
</dbReference>
<dbReference type="InterPro" id="IPR000937">
    <property type="entry name" value="Capsid_prot_S-dom_vir"/>
</dbReference>
<keyword evidence="9" id="KW-1185">Reference proteome</keyword>
<evidence type="ECO:0000313" key="8">
    <source>
        <dbReference type="EMBL" id="ACT36598.1"/>
    </source>
</evidence>
<dbReference type="SUPFAM" id="SSF88633">
    <property type="entry name" value="Positive stranded ssRNA viruses"/>
    <property type="match status" value="1"/>
</dbReference>